<evidence type="ECO:0000313" key="2">
    <source>
        <dbReference type="Proteomes" id="UP000055702"/>
    </source>
</evidence>
<protein>
    <submittedName>
        <fullName evidence="1">Uncharacterized protein</fullName>
    </submittedName>
</protein>
<comment type="caution">
    <text evidence="1">The sequence shown here is derived from an EMBL/GenBank/DDBJ whole genome shotgun (WGS) entry which is preliminary data.</text>
</comment>
<dbReference type="RefSeq" id="WP_059745776.1">
    <property type="nucleotide sequence ID" value="NZ_JBOZOX010000033.1"/>
</dbReference>
<sequence length="59" mass="6667">MFIKPLSNLINKVQSCNTTATEQTKLKDESTEQDYLVIESIAARKTKPATLMRVFMTTS</sequence>
<evidence type="ECO:0000313" key="1">
    <source>
        <dbReference type="EMBL" id="KVX01882.1"/>
    </source>
</evidence>
<dbReference type="Proteomes" id="UP000055702">
    <property type="component" value="Unassembled WGS sequence"/>
</dbReference>
<name>A0A119CZU1_SHEFR</name>
<gene>
    <name evidence="1" type="ORF">AWJ07_04710</name>
</gene>
<dbReference type="AlphaFoldDB" id="A0A119CZU1"/>
<organism evidence="1">
    <name type="scientific">Shewanella frigidimarina</name>
    <dbReference type="NCBI Taxonomy" id="56812"/>
    <lineage>
        <taxon>Bacteria</taxon>
        <taxon>Pseudomonadati</taxon>
        <taxon>Pseudomonadota</taxon>
        <taxon>Gammaproteobacteria</taxon>
        <taxon>Alteromonadales</taxon>
        <taxon>Shewanellaceae</taxon>
        <taxon>Shewanella</taxon>
    </lineage>
</organism>
<accession>A0A119CZU1</accession>
<reference evidence="1 2" key="1">
    <citation type="submission" date="2016-01" db="EMBL/GenBank/DDBJ databases">
        <title>Draft genome of the antarctic isolate Shewanella frigidimarina Ag06-30.</title>
        <authorList>
            <person name="Parmeciano Di Noto G."/>
            <person name="Vazquez S."/>
            <person name="Mac Cormack W."/>
            <person name="Iriarte A."/>
            <person name="Quiroga C."/>
        </authorList>
    </citation>
    <scope>NUCLEOTIDE SEQUENCE [LARGE SCALE GENOMIC DNA]</scope>
    <source>
        <strain evidence="1 2">Ag06-30</strain>
    </source>
</reference>
<proteinExistence type="predicted"/>
<dbReference type="EMBL" id="LRDC01000018">
    <property type="protein sequence ID" value="KVX01882.1"/>
    <property type="molecule type" value="Genomic_DNA"/>
</dbReference>